<comment type="caution">
    <text evidence="4">The sequence shown here is derived from an EMBL/GenBank/DDBJ whole genome shotgun (WGS) entry which is preliminary data.</text>
</comment>
<dbReference type="InterPro" id="IPR011990">
    <property type="entry name" value="TPR-like_helical_dom_sf"/>
</dbReference>
<accession>A0A5C6DT63</accession>
<name>A0A5C6DT63_9BACT</name>
<dbReference type="AlphaFoldDB" id="A0A5C6DT63"/>
<keyword evidence="2" id="KW-0812">Transmembrane</keyword>
<evidence type="ECO:0000256" key="2">
    <source>
        <dbReference type="SAM" id="Phobius"/>
    </source>
</evidence>
<dbReference type="EMBL" id="SJPV01000004">
    <property type="protein sequence ID" value="TWU38216.1"/>
    <property type="molecule type" value="Genomic_DNA"/>
</dbReference>
<evidence type="ECO:0000313" key="4">
    <source>
        <dbReference type="EMBL" id="TWU38216.1"/>
    </source>
</evidence>
<evidence type="ECO:0000313" key="5">
    <source>
        <dbReference type="Proteomes" id="UP000319143"/>
    </source>
</evidence>
<dbReference type="Proteomes" id="UP000319143">
    <property type="component" value="Unassembled WGS sequence"/>
</dbReference>
<feature type="transmembrane region" description="Helical" evidence="2">
    <location>
        <begin position="752"/>
        <end position="774"/>
    </location>
</feature>
<dbReference type="SMART" id="SM00028">
    <property type="entry name" value="TPR"/>
    <property type="match status" value="1"/>
</dbReference>
<sequence precursor="true">MKSRIFIALLLALVIASLAQANETDSDAATPVELEWGQHSWFTDIVATAWVRFPERVEQPDELPNELLDGGDDISLLSVEVASDKGATTNGSVAAIRFIPRHTGLVVFPSLVFVSGSNRFQTSATQIMVSQPQRSSEMTFELTPEKSVVYVAQPLRVDVTWASQLSTNQIRSLRCLPEFFNDSSIETLVPRATAPEKEQMGLPFGGRRIIAKRVAPTDSPEQLGVVNFSLFLRFSKAGTVSLSATRLECAYLKGDGSDFSPYAAYFNNGLFEPMSSLTAYDRIFTESQPLTLDVLPLPTEGRSENFSGLFAPCDIDVTLRTNDIEVGQVMEVDLRMRSNAPHGMLELPAMNRQQSLRGRFSGASELGRRWYPDGTGFRARVRPLTTKVTAFPSLQIQLFDPDLRSYRFLQTSTIPLHVRPRDGRQYFDIRSLHSEATLTDQPTGIWHNREPNWMNDTFNMLIGLLAEYFWALILSGPILFASLLPWVKERRKRSVDDRYRACADAYYQLRKQPDGTRDKWNAFQHFLAISFSVPPDAWTSGDAERCLHSLGIPEDEIRLILDTHMLSDAARYSSEKPAPKFPNLDSVSRRLFDRLRRTTPLLVMALALSPAELRASDWSDAQSLFDTAIESPAGFPETESLYRQSALKFEASAQQRHRIGESWYNAGNAWFQSGELGRAIRCYRQAEIYRPFDGEIEQNLRAARALTLDVVEPDSSLHISSLPIRWICAAIAITSLLFWGLLLAHLRYRNRLSLAASLLSLVATWTLLLVWFIANHHAGKEGVVIVSEIYGRKGPSYHYSTAFHEPLHNGLEFHITKRRSDWLLVELADGRKCWIPSSEARVIHNSRL</sequence>
<reference evidence="4 5" key="1">
    <citation type="submission" date="2019-02" db="EMBL/GenBank/DDBJ databases">
        <title>Deep-cultivation of Planctomycetes and their phenomic and genomic characterization uncovers novel biology.</title>
        <authorList>
            <person name="Wiegand S."/>
            <person name="Jogler M."/>
            <person name="Boedeker C."/>
            <person name="Pinto D."/>
            <person name="Vollmers J."/>
            <person name="Rivas-Marin E."/>
            <person name="Kohn T."/>
            <person name="Peeters S.H."/>
            <person name="Heuer A."/>
            <person name="Rast P."/>
            <person name="Oberbeckmann S."/>
            <person name="Bunk B."/>
            <person name="Jeske O."/>
            <person name="Meyerdierks A."/>
            <person name="Storesund J.E."/>
            <person name="Kallscheuer N."/>
            <person name="Luecker S."/>
            <person name="Lage O.M."/>
            <person name="Pohl T."/>
            <person name="Merkel B.J."/>
            <person name="Hornburger P."/>
            <person name="Mueller R.-W."/>
            <person name="Bruemmer F."/>
            <person name="Labrenz M."/>
            <person name="Spormann A.M."/>
            <person name="Op Den Camp H."/>
            <person name="Overmann J."/>
            <person name="Amann R."/>
            <person name="Jetten M.S.M."/>
            <person name="Mascher T."/>
            <person name="Medema M.H."/>
            <person name="Devos D.P."/>
            <person name="Kaster A.-K."/>
            <person name="Ovreas L."/>
            <person name="Rohde M."/>
            <person name="Galperin M.Y."/>
            <person name="Jogler C."/>
        </authorList>
    </citation>
    <scope>NUCLEOTIDE SEQUENCE [LARGE SCALE GENOMIC DNA]</scope>
    <source>
        <strain evidence="4 5">Poly41</strain>
    </source>
</reference>
<keyword evidence="5" id="KW-1185">Reference proteome</keyword>
<organism evidence="4 5">
    <name type="scientific">Novipirellula artificiosorum</name>
    <dbReference type="NCBI Taxonomy" id="2528016"/>
    <lineage>
        <taxon>Bacteria</taxon>
        <taxon>Pseudomonadati</taxon>
        <taxon>Planctomycetota</taxon>
        <taxon>Planctomycetia</taxon>
        <taxon>Pirellulales</taxon>
        <taxon>Pirellulaceae</taxon>
        <taxon>Novipirellula</taxon>
    </lineage>
</organism>
<keyword evidence="1" id="KW-0802">TPR repeat</keyword>
<feature type="transmembrane region" description="Helical" evidence="2">
    <location>
        <begin position="468"/>
        <end position="487"/>
    </location>
</feature>
<dbReference type="OrthoDB" id="223932at2"/>
<feature type="transmembrane region" description="Helical" evidence="2">
    <location>
        <begin position="726"/>
        <end position="746"/>
    </location>
</feature>
<keyword evidence="2" id="KW-1133">Transmembrane helix</keyword>
<evidence type="ECO:0000256" key="3">
    <source>
        <dbReference type="SAM" id="SignalP"/>
    </source>
</evidence>
<dbReference type="RefSeq" id="WP_146526563.1">
    <property type="nucleotide sequence ID" value="NZ_SJPV01000004.1"/>
</dbReference>
<dbReference type="PROSITE" id="PS50005">
    <property type="entry name" value="TPR"/>
    <property type="match status" value="1"/>
</dbReference>
<feature type="chain" id="PRO_5023032408" evidence="3">
    <location>
        <begin position="22"/>
        <end position="848"/>
    </location>
</feature>
<proteinExistence type="predicted"/>
<evidence type="ECO:0000256" key="1">
    <source>
        <dbReference type="PROSITE-ProRule" id="PRU00339"/>
    </source>
</evidence>
<dbReference type="InterPro" id="IPR019734">
    <property type="entry name" value="TPR_rpt"/>
</dbReference>
<dbReference type="SUPFAM" id="SSF48452">
    <property type="entry name" value="TPR-like"/>
    <property type="match status" value="1"/>
</dbReference>
<feature type="signal peptide" evidence="3">
    <location>
        <begin position="1"/>
        <end position="21"/>
    </location>
</feature>
<protein>
    <submittedName>
        <fullName evidence="4">Uncharacterized protein</fullName>
    </submittedName>
</protein>
<feature type="repeat" description="TPR" evidence="1">
    <location>
        <begin position="660"/>
        <end position="693"/>
    </location>
</feature>
<keyword evidence="3" id="KW-0732">Signal</keyword>
<keyword evidence="2" id="KW-0472">Membrane</keyword>
<gene>
    <name evidence="4" type="ORF">Poly41_26920</name>
</gene>